<accession>A0ABS9NNK1</accession>
<protein>
    <submittedName>
        <fullName evidence="9">Rod shape-determining protein MreD</fullName>
    </submittedName>
</protein>
<comment type="caution">
    <text evidence="9">The sequence shown here is derived from an EMBL/GenBank/DDBJ whole genome shotgun (WGS) entry which is preliminary data.</text>
</comment>
<name>A0ABS9NNK1_9NEIS</name>
<evidence type="ECO:0000313" key="10">
    <source>
        <dbReference type="Proteomes" id="UP001298424"/>
    </source>
</evidence>
<feature type="transmembrane region" description="Helical" evidence="8">
    <location>
        <begin position="78"/>
        <end position="96"/>
    </location>
</feature>
<organism evidence="9 10">
    <name type="scientific">Kingella pumchi</name>
    <dbReference type="NCBI Taxonomy" id="2779506"/>
    <lineage>
        <taxon>Bacteria</taxon>
        <taxon>Pseudomonadati</taxon>
        <taxon>Pseudomonadota</taxon>
        <taxon>Betaproteobacteria</taxon>
        <taxon>Neisseriales</taxon>
        <taxon>Neisseriaceae</taxon>
        <taxon>Kingella</taxon>
    </lineage>
</organism>
<feature type="transmembrane region" description="Helical" evidence="8">
    <location>
        <begin position="15"/>
        <end position="39"/>
    </location>
</feature>
<keyword evidence="3" id="KW-1003">Cell membrane</keyword>
<evidence type="ECO:0000256" key="3">
    <source>
        <dbReference type="ARBA" id="ARBA00022475"/>
    </source>
</evidence>
<evidence type="ECO:0000256" key="8">
    <source>
        <dbReference type="SAM" id="Phobius"/>
    </source>
</evidence>
<dbReference type="PANTHER" id="PTHR37484:SF1">
    <property type="entry name" value="ROD SHAPE-DETERMINING PROTEIN MRED"/>
    <property type="match status" value="1"/>
</dbReference>
<feature type="transmembrane region" description="Helical" evidence="8">
    <location>
        <begin position="133"/>
        <end position="157"/>
    </location>
</feature>
<comment type="subcellular location">
    <subcellularLocation>
        <location evidence="1">Cell membrane</location>
        <topology evidence="1">Multi-pass membrane protein</topology>
    </subcellularLocation>
</comment>
<dbReference type="InterPro" id="IPR007227">
    <property type="entry name" value="Cell_shape_determining_MreD"/>
</dbReference>
<evidence type="ECO:0000256" key="5">
    <source>
        <dbReference type="ARBA" id="ARBA00022960"/>
    </source>
</evidence>
<evidence type="ECO:0000313" key="9">
    <source>
        <dbReference type="EMBL" id="MCG6504361.1"/>
    </source>
</evidence>
<evidence type="ECO:0000256" key="7">
    <source>
        <dbReference type="ARBA" id="ARBA00023136"/>
    </source>
</evidence>
<comment type="similarity">
    <text evidence="2">Belongs to the MreD family.</text>
</comment>
<dbReference type="InterPro" id="IPR026034">
    <property type="entry name" value="MreD_proteobac"/>
</dbReference>
<keyword evidence="6 8" id="KW-1133">Transmembrane helix</keyword>
<keyword evidence="4 8" id="KW-0812">Transmembrane</keyword>
<dbReference type="Proteomes" id="UP001298424">
    <property type="component" value="Unassembled WGS sequence"/>
</dbReference>
<dbReference type="EMBL" id="JAKOOW010000026">
    <property type="protein sequence ID" value="MCG6504361.1"/>
    <property type="molecule type" value="Genomic_DNA"/>
</dbReference>
<feature type="transmembrane region" description="Helical" evidence="8">
    <location>
        <begin position="46"/>
        <end position="72"/>
    </location>
</feature>
<dbReference type="NCBIfam" id="TIGR03426">
    <property type="entry name" value="shape_MreD"/>
    <property type="match status" value="1"/>
</dbReference>
<keyword evidence="7 8" id="KW-0472">Membrane</keyword>
<dbReference type="PIRSF" id="PIRSF018472">
    <property type="entry name" value="MreD_proteobac"/>
    <property type="match status" value="1"/>
</dbReference>
<keyword evidence="5" id="KW-0133">Cell shape</keyword>
<reference evidence="9 10" key="1">
    <citation type="submission" date="2022-02" db="EMBL/GenBank/DDBJ databases">
        <title>Genome sequence data of Kingella unionensis sp. nov. strain CICC 24913 (CCUG 75125).</title>
        <authorList>
            <person name="Xiao M."/>
        </authorList>
    </citation>
    <scope>NUCLEOTIDE SEQUENCE [LARGE SCALE GENOMIC DNA]</scope>
    <source>
        <strain evidence="9 10">CICC 24913</strain>
    </source>
</reference>
<keyword evidence="10" id="KW-1185">Reference proteome</keyword>
<sequence length="167" mass="18891">MNHFEKYPDTASKRLLLLSLAFAMMVDFIPFSGSLFYWLPELTAMLLLYWVINAPHRVGIGAAFIVGLLVDIGTGSPTGMHSLAYMAAAYLLIRNLRQIVLYDYGQQAVVVAIALMSSEVVQVLVRLRYDHRFSGWLVFLSPFLGALLWPILNKVMVSLTNLRRLKR</sequence>
<feature type="transmembrane region" description="Helical" evidence="8">
    <location>
        <begin position="108"/>
        <end position="127"/>
    </location>
</feature>
<evidence type="ECO:0000256" key="2">
    <source>
        <dbReference type="ARBA" id="ARBA00007776"/>
    </source>
</evidence>
<gene>
    <name evidence="9" type="primary">mreD</name>
    <name evidence="9" type="ORF">MB824_07615</name>
</gene>
<evidence type="ECO:0000256" key="6">
    <source>
        <dbReference type="ARBA" id="ARBA00022989"/>
    </source>
</evidence>
<dbReference type="RefSeq" id="WP_238747765.1">
    <property type="nucleotide sequence ID" value="NZ_JAKOOW010000026.1"/>
</dbReference>
<proteinExistence type="inferred from homology"/>
<evidence type="ECO:0000256" key="4">
    <source>
        <dbReference type="ARBA" id="ARBA00022692"/>
    </source>
</evidence>
<evidence type="ECO:0000256" key="1">
    <source>
        <dbReference type="ARBA" id="ARBA00004651"/>
    </source>
</evidence>
<dbReference type="Pfam" id="PF04093">
    <property type="entry name" value="MreD"/>
    <property type="match status" value="1"/>
</dbReference>
<dbReference type="PANTHER" id="PTHR37484">
    <property type="entry name" value="ROD SHAPE-DETERMINING PROTEIN MRED"/>
    <property type="match status" value="1"/>
</dbReference>